<dbReference type="KEGG" id="mmak:MMKA1_10910"/>
<dbReference type="EMBL" id="AP011526">
    <property type="protein sequence ID" value="BAP61208.1"/>
    <property type="molecule type" value="Genomic_DNA"/>
</dbReference>
<gene>
    <name evidence="1" type="ORF">MMKA1_10910</name>
</gene>
<evidence type="ECO:0000313" key="1">
    <source>
        <dbReference type="EMBL" id="BAP61208.1"/>
    </source>
</evidence>
<dbReference type="AlphaFoldDB" id="A0A2Z5PHC4"/>
<sequence>MKAVRLLNAMIYVTNKALYTMIGNNSRTLSRLASKYIINYLYSQNILNKEKLNEEELKKAFINEMGLSDDLIFQENGSTVVLDVINPVLRESIIQLNKENIPITLAPCIIYMYLISNLYGYKVEFQKVEYNEENNKTVWTFKKH</sequence>
<organism evidence="1 2">
    <name type="scientific">Methanococcus maripaludis KA1</name>
    <dbReference type="NCBI Taxonomy" id="637914"/>
    <lineage>
        <taxon>Archaea</taxon>
        <taxon>Methanobacteriati</taxon>
        <taxon>Methanobacteriota</taxon>
        <taxon>Methanomada group</taxon>
        <taxon>Methanococci</taxon>
        <taxon>Methanococcales</taxon>
        <taxon>Methanococcaceae</taxon>
        <taxon>Methanococcus</taxon>
    </lineage>
</organism>
<dbReference type="RefSeq" id="WP_018153838.1">
    <property type="nucleotide sequence ID" value="NZ_AP011526.1"/>
</dbReference>
<dbReference type="Proteomes" id="UP000264208">
    <property type="component" value="Chromosome"/>
</dbReference>
<name>A0A2Z5PHC4_METMI</name>
<dbReference type="GeneID" id="41279502"/>
<evidence type="ECO:0000313" key="2">
    <source>
        <dbReference type="Proteomes" id="UP000264208"/>
    </source>
</evidence>
<protein>
    <submittedName>
        <fullName evidence="1">Uncharacterized protein</fullName>
    </submittedName>
</protein>
<reference evidence="1 2" key="1">
    <citation type="submission" date="2009-06" db="EMBL/GenBank/DDBJ databases">
        <title>Molecular Evidence for Microbiologically Influenced Corrosion from genome of Methanogen.</title>
        <authorList>
            <person name="Ito N."/>
            <person name="Tsurumaru H."/>
            <person name="Shimizu A."/>
            <person name="Harada T."/>
            <person name="Hosoyama A."/>
            <person name="Horikawa H."/>
            <person name="Wakai S."/>
            <person name="Sasaki K."/>
            <person name="Nishijima K."/>
            <person name="Ataku H."/>
            <person name="Yamazaki J."/>
            <person name="Mise M."/>
            <person name="Yamazaki S."/>
            <person name="Tanikawa S."/>
            <person name="Harayama S."/>
            <person name="Fujita N."/>
        </authorList>
    </citation>
    <scope>NUCLEOTIDE SEQUENCE [LARGE SCALE GENOMIC DNA]</scope>
    <source>
        <strain evidence="2">KA1 ( NBRC 102054)</strain>
    </source>
</reference>
<proteinExistence type="predicted"/>
<accession>A0A2Z5PHC4</accession>